<dbReference type="EMBL" id="MU007075">
    <property type="protein sequence ID" value="KAF2424426.1"/>
    <property type="molecule type" value="Genomic_DNA"/>
</dbReference>
<keyword evidence="3" id="KW-0813">Transport</keyword>
<dbReference type="PANTHER" id="PTHR11360:SF224">
    <property type="entry name" value="MAJOR FACILITATOR SUPERFAMILY (MFS) PROFILE DOMAIN-CONTAINING PROTEIN-RELATED"/>
    <property type="match status" value="1"/>
</dbReference>
<evidence type="ECO:0000259" key="9">
    <source>
        <dbReference type="PROSITE" id="PS50850"/>
    </source>
</evidence>
<comment type="similarity">
    <text evidence="2">Belongs to the major facilitator superfamily. Monocarboxylate porter (TC 2.A.1.13) family.</text>
</comment>
<dbReference type="PROSITE" id="PS50850">
    <property type="entry name" value="MFS"/>
    <property type="match status" value="1"/>
</dbReference>
<reference evidence="10" key="1">
    <citation type="journal article" date="2020" name="Stud. Mycol.">
        <title>101 Dothideomycetes genomes: a test case for predicting lifestyles and emergence of pathogens.</title>
        <authorList>
            <person name="Haridas S."/>
            <person name="Albert R."/>
            <person name="Binder M."/>
            <person name="Bloem J."/>
            <person name="Labutti K."/>
            <person name="Salamov A."/>
            <person name="Andreopoulos B."/>
            <person name="Baker S."/>
            <person name="Barry K."/>
            <person name="Bills G."/>
            <person name="Bluhm B."/>
            <person name="Cannon C."/>
            <person name="Castanera R."/>
            <person name="Culley D."/>
            <person name="Daum C."/>
            <person name="Ezra D."/>
            <person name="Gonzalez J."/>
            <person name="Henrissat B."/>
            <person name="Kuo A."/>
            <person name="Liang C."/>
            <person name="Lipzen A."/>
            <person name="Lutzoni F."/>
            <person name="Magnuson J."/>
            <person name="Mondo S."/>
            <person name="Nolan M."/>
            <person name="Ohm R."/>
            <person name="Pangilinan J."/>
            <person name="Park H.-J."/>
            <person name="Ramirez L."/>
            <person name="Alfaro M."/>
            <person name="Sun H."/>
            <person name="Tritt A."/>
            <person name="Yoshinaga Y."/>
            <person name="Zwiers L.-H."/>
            <person name="Turgeon B."/>
            <person name="Goodwin S."/>
            <person name="Spatafora J."/>
            <person name="Crous P."/>
            <person name="Grigoriev I."/>
        </authorList>
    </citation>
    <scope>NUCLEOTIDE SEQUENCE</scope>
    <source>
        <strain evidence="10">CBS 130266</strain>
    </source>
</reference>
<feature type="transmembrane region" description="Helical" evidence="8">
    <location>
        <begin position="121"/>
        <end position="140"/>
    </location>
</feature>
<dbReference type="InterPro" id="IPR050327">
    <property type="entry name" value="Proton-linked_MCT"/>
</dbReference>
<dbReference type="Gene3D" id="1.20.1250.20">
    <property type="entry name" value="MFS general substrate transporter like domains"/>
    <property type="match status" value="2"/>
</dbReference>
<evidence type="ECO:0000256" key="1">
    <source>
        <dbReference type="ARBA" id="ARBA00004141"/>
    </source>
</evidence>
<evidence type="ECO:0000256" key="8">
    <source>
        <dbReference type="SAM" id="Phobius"/>
    </source>
</evidence>
<dbReference type="InterPro" id="IPR011701">
    <property type="entry name" value="MFS"/>
</dbReference>
<dbReference type="Proteomes" id="UP000800235">
    <property type="component" value="Unassembled WGS sequence"/>
</dbReference>
<dbReference type="SUPFAM" id="SSF103473">
    <property type="entry name" value="MFS general substrate transporter"/>
    <property type="match status" value="1"/>
</dbReference>
<feature type="transmembrane region" description="Helical" evidence="8">
    <location>
        <begin position="178"/>
        <end position="198"/>
    </location>
</feature>
<evidence type="ECO:0000256" key="2">
    <source>
        <dbReference type="ARBA" id="ARBA00006727"/>
    </source>
</evidence>
<feature type="region of interest" description="Disordered" evidence="7">
    <location>
        <begin position="1"/>
        <end position="29"/>
    </location>
</feature>
<feature type="compositionally biased region" description="Basic and acidic residues" evidence="7">
    <location>
        <begin position="1"/>
        <end position="10"/>
    </location>
</feature>
<feature type="transmembrane region" description="Helical" evidence="8">
    <location>
        <begin position="343"/>
        <end position="370"/>
    </location>
</feature>
<sequence>MNADVGRKLSSDSNLNPEHSNPSAQNVDLEKHTSPINKAKDNGPPDGGFEAWMVILGAFCTVFASFGWINCIGVFQNYYETNSLKSYSSSTIAWIPSTESFMLFFWGPVAGKLTDDYGPRIPILLGLFLHVLGLMMTSISTQYYQIFLAQSVCSALGCCFLFYPTITVCSGWFLKHRALALGIAFSGSSIGGVVMPIMVQKLIDKAGFGWAMRGVAFMILFLLVIGNLTLKARLPPTHKPFRPKAFFTPFKEKPFLLLTIGSFFLYLGGFLPFNFLIVEAQANGMSTQLAGYLVPITNAASTFGRIVPAQLGDMYGVFNVMIVNTLLGAIFILAVWLPSASNAPLIVFAILYGFTSGCIFSIVPAMVAGLSDPAEIGTRNGALYCVSAVGALIGSPIAGAISNAQHGGFAGLIIFSAVCLLLGAGFAVLSRQAQVGLKLKVKV</sequence>
<protein>
    <submittedName>
        <fullName evidence="10">Monocarboxylate permease-like protein</fullName>
    </submittedName>
</protein>
<evidence type="ECO:0000256" key="6">
    <source>
        <dbReference type="ARBA" id="ARBA00023136"/>
    </source>
</evidence>
<dbReference type="InterPro" id="IPR036259">
    <property type="entry name" value="MFS_trans_sf"/>
</dbReference>
<feature type="domain" description="Major facilitator superfamily (MFS) profile" evidence="9">
    <location>
        <begin position="50"/>
        <end position="434"/>
    </location>
</feature>
<evidence type="ECO:0000256" key="5">
    <source>
        <dbReference type="ARBA" id="ARBA00022989"/>
    </source>
</evidence>
<evidence type="ECO:0000256" key="3">
    <source>
        <dbReference type="ARBA" id="ARBA00022448"/>
    </source>
</evidence>
<dbReference type="GO" id="GO:0022857">
    <property type="term" value="F:transmembrane transporter activity"/>
    <property type="evidence" value="ECO:0007669"/>
    <property type="project" value="InterPro"/>
</dbReference>
<dbReference type="InterPro" id="IPR020846">
    <property type="entry name" value="MFS_dom"/>
</dbReference>
<proteinExistence type="inferred from homology"/>
<feature type="transmembrane region" description="Helical" evidence="8">
    <location>
        <begin position="255"/>
        <end position="277"/>
    </location>
</feature>
<dbReference type="GO" id="GO:0016020">
    <property type="term" value="C:membrane"/>
    <property type="evidence" value="ECO:0007669"/>
    <property type="project" value="UniProtKB-SubCell"/>
</dbReference>
<feature type="transmembrane region" description="Helical" evidence="8">
    <location>
        <begin position="146"/>
        <end position="166"/>
    </location>
</feature>
<keyword evidence="6 8" id="KW-0472">Membrane</keyword>
<dbReference type="Pfam" id="PF07690">
    <property type="entry name" value="MFS_1"/>
    <property type="match status" value="1"/>
</dbReference>
<dbReference type="AlphaFoldDB" id="A0A9P4NKB1"/>
<accession>A0A9P4NKB1</accession>
<feature type="transmembrane region" description="Helical" evidence="8">
    <location>
        <begin position="382"/>
        <end position="402"/>
    </location>
</feature>
<keyword evidence="11" id="KW-1185">Reference proteome</keyword>
<feature type="transmembrane region" description="Helical" evidence="8">
    <location>
        <begin position="408"/>
        <end position="429"/>
    </location>
</feature>
<comment type="caution">
    <text evidence="10">The sequence shown here is derived from an EMBL/GenBank/DDBJ whole genome shotgun (WGS) entry which is preliminary data.</text>
</comment>
<dbReference type="PANTHER" id="PTHR11360">
    <property type="entry name" value="MONOCARBOXYLATE TRANSPORTER"/>
    <property type="match status" value="1"/>
</dbReference>
<feature type="transmembrane region" description="Helical" evidence="8">
    <location>
        <begin position="314"/>
        <end position="337"/>
    </location>
</feature>
<dbReference type="CDD" id="cd17352">
    <property type="entry name" value="MFS_MCT_SLC16"/>
    <property type="match status" value="1"/>
</dbReference>
<keyword evidence="5 8" id="KW-1133">Transmembrane helix</keyword>
<feature type="transmembrane region" description="Helical" evidence="8">
    <location>
        <begin position="91"/>
        <end position="109"/>
    </location>
</feature>
<dbReference type="OrthoDB" id="5667at2759"/>
<evidence type="ECO:0000313" key="10">
    <source>
        <dbReference type="EMBL" id="KAF2424426.1"/>
    </source>
</evidence>
<name>A0A9P4NKB1_9PEZI</name>
<feature type="transmembrane region" description="Helical" evidence="8">
    <location>
        <begin position="52"/>
        <end position="79"/>
    </location>
</feature>
<evidence type="ECO:0000256" key="4">
    <source>
        <dbReference type="ARBA" id="ARBA00022692"/>
    </source>
</evidence>
<comment type="subcellular location">
    <subcellularLocation>
        <location evidence="1">Membrane</location>
        <topology evidence="1">Multi-pass membrane protein</topology>
    </subcellularLocation>
</comment>
<evidence type="ECO:0000313" key="11">
    <source>
        <dbReference type="Proteomes" id="UP000800235"/>
    </source>
</evidence>
<keyword evidence="4 8" id="KW-0812">Transmembrane</keyword>
<evidence type="ECO:0000256" key="7">
    <source>
        <dbReference type="SAM" id="MobiDB-lite"/>
    </source>
</evidence>
<organism evidence="10 11">
    <name type="scientific">Tothia fuscella</name>
    <dbReference type="NCBI Taxonomy" id="1048955"/>
    <lineage>
        <taxon>Eukaryota</taxon>
        <taxon>Fungi</taxon>
        <taxon>Dikarya</taxon>
        <taxon>Ascomycota</taxon>
        <taxon>Pezizomycotina</taxon>
        <taxon>Dothideomycetes</taxon>
        <taxon>Pleosporomycetidae</taxon>
        <taxon>Venturiales</taxon>
        <taxon>Cylindrosympodiaceae</taxon>
        <taxon>Tothia</taxon>
    </lineage>
</organism>
<feature type="compositionally biased region" description="Polar residues" evidence="7">
    <location>
        <begin position="11"/>
        <end position="26"/>
    </location>
</feature>
<gene>
    <name evidence="10" type="ORF">EJ08DRAFT_664011</name>
</gene>
<feature type="transmembrane region" description="Helical" evidence="8">
    <location>
        <begin position="210"/>
        <end position="234"/>
    </location>
</feature>